<accession>A0ACC0Y6M1</accession>
<evidence type="ECO:0000313" key="2">
    <source>
        <dbReference type="Proteomes" id="UP001163603"/>
    </source>
</evidence>
<reference evidence="2" key="1">
    <citation type="journal article" date="2023" name="G3 (Bethesda)">
        <title>Genome assembly and association tests identify interacting loci associated with vigor, precocity, and sex in interspecific pistachio rootstocks.</title>
        <authorList>
            <person name="Palmer W."/>
            <person name="Jacygrad E."/>
            <person name="Sagayaradj S."/>
            <person name="Cavanaugh K."/>
            <person name="Han R."/>
            <person name="Bertier L."/>
            <person name="Beede B."/>
            <person name="Kafkas S."/>
            <person name="Golino D."/>
            <person name="Preece J."/>
            <person name="Michelmore R."/>
        </authorList>
    </citation>
    <scope>NUCLEOTIDE SEQUENCE [LARGE SCALE GENOMIC DNA]</scope>
</reference>
<comment type="caution">
    <text evidence="1">The sequence shown here is derived from an EMBL/GenBank/DDBJ whole genome shotgun (WGS) entry which is preliminary data.</text>
</comment>
<protein>
    <submittedName>
        <fullName evidence="1">Uncharacterized protein</fullName>
    </submittedName>
</protein>
<gene>
    <name evidence="1" type="ORF">Pint_14000</name>
</gene>
<dbReference type="EMBL" id="CM047743">
    <property type="protein sequence ID" value="KAJ0030637.1"/>
    <property type="molecule type" value="Genomic_DNA"/>
</dbReference>
<organism evidence="1 2">
    <name type="scientific">Pistacia integerrima</name>
    <dbReference type="NCBI Taxonomy" id="434235"/>
    <lineage>
        <taxon>Eukaryota</taxon>
        <taxon>Viridiplantae</taxon>
        <taxon>Streptophyta</taxon>
        <taxon>Embryophyta</taxon>
        <taxon>Tracheophyta</taxon>
        <taxon>Spermatophyta</taxon>
        <taxon>Magnoliopsida</taxon>
        <taxon>eudicotyledons</taxon>
        <taxon>Gunneridae</taxon>
        <taxon>Pentapetalae</taxon>
        <taxon>rosids</taxon>
        <taxon>malvids</taxon>
        <taxon>Sapindales</taxon>
        <taxon>Anacardiaceae</taxon>
        <taxon>Pistacia</taxon>
    </lineage>
</organism>
<sequence>MSKTEQTKVSVLVSLFNWIQKSKPPLKKRSKFRKFLDTYCDSSNYFSSLRLILPSLDRERGSYGLKESVLATCLIDALGMSRDSPDAIRLINWRKGAGAANAGNFPLVAAEVLQRRQGMISGGLTIKELNDLLDCLASSENSCSAVHSELTLNCNLRSVVKFRAEKISVLSTLIKKTNAMEMKWIIMIILKDLKLGISEKSIFHEFHPDAEDLFNVTCDLKLVCEKLKDRSQRHKRQDIEVGKAVRPQLAMRVSDAHAAWKKLHGKEVIVECKFDGDRIQIHKNGSEIHYFSRNFLDHSEYGHAMSNIIVQNILVDRCILDGEMLVWDTSLNRFAEFGSNQEIAKAARDGLDSDRQLCCILFVSELEWRLLDLVLMAFDVIHQSLKERHELLKKVVKPLKGRLEILVPNGGLNTHRPPGKSITGTNIHQSYLIDGNNFLMQGVTIFHRRSNYDYANYTGEPCWSLMASNVEGVENFFKETIENRDEGIVLKDLGSKWEPSDRSGKWLKLKPEYIRSGSDLDVLIIGGYYGSGRRGGEVAQFLVALAERPAPDTYPRRFISFCRVGTGLSDDELDTVVTKLKPYFRKYEYPKRAPPSFYEVTNNSKERPDVWIESPEKLALLLLNFLKFDVRSIILSITSDIRTIRSEVFAAPYSLRFPRIDRVRYDKPWHECLDVQSFVELVHSSNGTTKKEKDYGAPLDYKPKRAKSSRLGDRKNVSVVPSHFIQTDVSNIKGETLIFSNMVFYFVNVPPTLSLDSLHKMVVENGGTFSMNLNKSVTHCVAAENRGIKYQAAKLRGDVIHHSWVLDCCSQKKLLHLQPRYFLNLSDSSKTKLQEEVDEFSDSFYWDLDLADLKQLLSNIHRSEDPTTVEYYRKKYCPEDKWSCFHGCCIYFYPLTESLKPDGEVLLELALRRMKLEVSFGGGKVCNNLVNATHLGILSVPGTDMNFDSLIKGYSSLFVLLHTEEFASSLYSFTTTEKYLFGNKKLHVVGSQWLEDCLKREQKLEEDTYSLKPSGIEESYSELCKRDLDMKEVSSELEILESQNIPSSLGREGKQRGSKVASESSRLLSLPKREGIGKRGIPAGGSTKKGKMIVNPARRTRARVGKMPSKIYENESDTSDTSSEKEIEEDTEMNEENHENHGMVGTEKLQTLKTEVLEESEPSHRGKATEQQVVEDVRKVDESVQAPDIEMVETNYGQDSEKPETLEVMVDPVQAMLLDMIPSLGAKKVETTSDPIREDEKPSADARAGPTKKKKVSYKDVANELLKDW</sequence>
<proteinExistence type="predicted"/>
<keyword evidence="2" id="KW-1185">Reference proteome</keyword>
<evidence type="ECO:0000313" key="1">
    <source>
        <dbReference type="EMBL" id="KAJ0030637.1"/>
    </source>
</evidence>
<name>A0ACC0Y6M1_9ROSI</name>
<dbReference type="Proteomes" id="UP001163603">
    <property type="component" value="Chromosome 8"/>
</dbReference>